<dbReference type="Proteomes" id="UP001054889">
    <property type="component" value="Unassembled WGS sequence"/>
</dbReference>
<feature type="domain" description="RING-type" evidence="14">
    <location>
        <begin position="93"/>
        <end position="135"/>
    </location>
</feature>
<dbReference type="SUPFAM" id="SSF57850">
    <property type="entry name" value="RING/U-box"/>
    <property type="match status" value="1"/>
</dbReference>
<protein>
    <recommendedName>
        <fullName evidence="14">RING-type domain-containing protein</fullName>
    </recommendedName>
</protein>
<dbReference type="GO" id="GO:0016020">
    <property type="term" value="C:membrane"/>
    <property type="evidence" value="ECO:0007669"/>
    <property type="project" value="UniProtKB-SubCell"/>
</dbReference>
<sequence length="180" mass="18543">MDDSPAGGNILSAVFLVGGVAVMLIVHILVVFWALRRGLGSSGGGASSRAGDEERAEDSCAGGGAGLTAIELGTLPCYNYNDAEDGGGGAGDCAVCLETFEAGDRCRRLPRCEHCFHAACVESWLRKSRLCPVCRTDAVDRSPRKGEAKAATTGEAAAAQVEMVERRRLAALEAGAGGGR</sequence>
<proteinExistence type="inferred from homology"/>
<keyword evidence="16" id="KW-1185">Reference proteome</keyword>
<keyword evidence="7" id="KW-0833">Ubl conjugation pathway</keyword>
<accession>A0AAV5CNJ4</accession>
<evidence type="ECO:0000256" key="10">
    <source>
        <dbReference type="ARBA" id="ARBA00023136"/>
    </source>
</evidence>
<keyword evidence="9 13" id="KW-1133">Transmembrane helix</keyword>
<reference evidence="15" key="2">
    <citation type="submission" date="2021-12" db="EMBL/GenBank/DDBJ databases">
        <title>Resequencing data analysis of finger millet.</title>
        <authorList>
            <person name="Hatakeyama M."/>
            <person name="Aluri S."/>
            <person name="Balachadran M.T."/>
            <person name="Sivarajan S.R."/>
            <person name="Poveda L."/>
            <person name="Shimizu-Inatsugi R."/>
            <person name="Schlapbach R."/>
            <person name="Sreeman S.M."/>
            <person name="Shimizu K.K."/>
        </authorList>
    </citation>
    <scope>NUCLEOTIDE SEQUENCE</scope>
</reference>
<evidence type="ECO:0000256" key="2">
    <source>
        <dbReference type="ARBA" id="ARBA00004906"/>
    </source>
</evidence>
<comment type="subcellular location">
    <subcellularLocation>
        <location evidence="1">Membrane</location>
        <topology evidence="1">Single-pass membrane protein</topology>
    </subcellularLocation>
</comment>
<keyword evidence="8" id="KW-0862">Zinc</keyword>
<evidence type="ECO:0000256" key="5">
    <source>
        <dbReference type="ARBA" id="ARBA00022723"/>
    </source>
</evidence>
<comment type="pathway">
    <text evidence="2">Protein modification; protein ubiquitination.</text>
</comment>
<evidence type="ECO:0000313" key="16">
    <source>
        <dbReference type="Proteomes" id="UP001054889"/>
    </source>
</evidence>
<dbReference type="PROSITE" id="PS50089">
    <property type="entry name" value="ZF_RING_2"/>
    <property type="match status" value="1"/>
</dbReference>
<evidence type="ECO:0000256" key="9">
    <source>
        <dbReference type="ARBA" id="ARBA00022989"/>
    </source>
</evidence>
<comment type="similarity">
    <text evidence="11">Belongs to the RING-type zinc finger family. ATL subfamily.</text>
</comment>
<dbReference type="InterPro" id="IPR013083">
    <property type="entry name" value="Znf_RING/FYVE/PHD"/>
</dbReference>
<keyword evidence="10 13" id="KW-0472">Membrane</keyword>
<keyword evidence="4 13" id="KW-0812">Transmembrane</keyword>
<keyword evidence="3" id="KW-0808">Transferase</keyword>
<evidence type="ECO:0000256" key="13">
    <source>
        <dbReference type="SAM" id="Phobius"/>
    </source>
</evidence>
<evidence type="ECO:0000256" key="7">
    <source>
        <dbReference type="ARBA" id="ARBA00022786"/>
    </source>
</evidence>
<evidence type="ECO:0000259" key="14">
    <source>
        <dbReference type="PROSITE" id="PS50089"/>
    </source>
</evidence>
<evidence type="ECO:0000256" key="12">
    <source>
        <dbReference type="PROSITE-ProRule" id="PRU00175"/>
    </source>
</evidence>
<dbReference type="GO" id="GO:0016740">
    <property type="term" value="F:transferase activity"/>
    <property type="evidence" value="ECO:0007669"/>
    <property type="project" value="UniProtKB-KW"/>
</dbReference>
<dbReference type="PANTHER" id="PTHR45768:SF61">
    <property type="entry name" value="RING-H2 FINGER PROTEIN ATL18"/>
    <property type="match status" value="1"/>
</dbReference>
<dbReference type="InterPro" id="IPR001841">
    <property type="entry name" value="Znf_RING"/>
</dbReference>
<reference evidence="15" key="1">
    <citation type="journal article" date="2018" name="DNA Res.">
        <title>Multiple hybrid de novo genome assembly of finger millet, an orphan allotetraploid crop.</title>
        <authorList>
            <person name="Hatakeyama M."/>
            <person name="Aluri S."/>
            <person name="Balachadran M.T."/>
            <person name="Sivarajan S.R."/>
            <person name="Patrignani A."/>
            <person name="Gruter S."/>
            <person name="Poveda L."/>
            <person name="Shimizu-Inatsugi R."/>
            <person name="Baeten J."/>
            <person name="Francoijs K.J."/>
            <person name="Nataraja K.N."/>
            <person name="Reddy Y.A.N."/>
            <person name="Phadnis S."/>
            <person name="Ravikumar R.L."/>
            <person name="Schlapbach R."/>
            <person name="Sreeman S.M."/>
            <person name="Shimizu K.K."/>
        </authorList>
    </citation>
    <scope>NUCLEOTIDE SEQUENCE</scope>
</reference>
<keyword evidence="5" id="KW-0479">Metal-binding</keyword>
<gene>
    <name evidence="15" type="primary">ga17216</name>
    <name evidence="15" type="ORF">PR202_ga17216</name>
</gene>
<dbReference type="GO" id="GO:0008270">
    <property type="term" value="F:zinc ion binding"/>
    <property type="evidence" value="ECO:0007669"/>
    <property type="project" value="UniProtKB-KW"/>
</dbReference>
<dbReference type="AlphaFoldDB" id="A0AAV5CNJ4"/>
<evidence type="ECO:0000313" key="15">
    <source>
        <dbReference type="EMBL" id="GJN00062.1"/>
    </source>
</evidence>
<dbReference type="EMBL" id="BQKI01000008">
    <property type="protein sequence ID" value="GJN00062.1"/>
    <property type="molecule type" value="Genomic_DNA"/>
</dbReference>
<evidence type="ECO:0000256" key="3">
    <source>
        <dbReference type="ARBA" id="ARBA00022679"/>
    </source>
</evidence>
<dbReference type="Pfam" id="PF13639">
    <property type="entry name" value="zf-RING_2"/>
    <property type="match status" value="1"/>
</dbReference>
<feature type="transmembrane region" description="Helical" evidence="13">
    <location>
        <begin position="12"/>
        <end position="35"/>
    </location>
</feature>
<evidence type="ECO:0000256" key="8">
    <source>
        <dbReference type="ARBA" id="ARBA00022833"/>
    </source>
</evidence>
<dbReference type="Gene3D" id="3.30.40.10">
    <property type="entry name" value="Zinc/RING finger domain, C3HC4 (zinc finger)"/>
    <property type="match status" value="1"/>
</dbReference>
<keyword evidence="6 12" id="KW-0863">Zinc-finger</keyword>
<evidence type="ECO:0000256" key="4">
    <source>
        <dbReference type="ARBA" id="ARBA00022692"/>
    </source>
</evidence>
<evidence type="ECO:0000256" key="11">
    <source>
        <dbReference type="ARBA" id="ARBA00024209"/>
    </source>
</evidence>
<evidence type="ECO:0000256" key="1">
    <source>
        <dbReference type="ARBA" id="ARBA00004167"/>
    </source>
</evidence>
<comment type="caution">
    <text evidence="15">The sequence shown here is derived from an EMBL/GenBank/DDBJ whole genome shotgun (WGS) entry which is preliminary data.</text>
</comment>
<evidence type="ECO:0000256" key="6">
    <source>
        <dbReference type="ARBA" id="ARBA00022771"/>
    </source>
</evidence>
<dbReference type="PANTHER" id="PTHR45768">
    <property type="entry name" value="E3 UBIQUITIN-PROTEIN LIGASE RNF13-LIKE"/>
    <property type="match status" value="1"/>
</dbReference>
<name>A0AAV5CNJ4_ELECO</name>
<organism evidence="15 16">
    <name type="scientific">Eleusine coracana subsp. coracana</name>
    <dbReference type="NCBI Taxonomy" id="191504"/>
    <lineage>
        <taxon>Eukaryota</taxon>
        <taxon>Viridiplantae</taxon>
        <taxon>Streptophyta</taxon>
        <taxon>Embryophyta</taxon>
        <taxon>Tracheophyta</taxon>
        <taxon>Spermatophyta</taxon>
        <taxon>Magnoliopsida</taxon>
        <taxon>Liliopsida</taxon>
        <taxon>Poales</taxon>
        <taxon>Poaceae</taxon>
        <taxon>PACMAD clade</taxon>
        <taxon>Chloridoideae</taxon>
        <taxon>Cynodonteae</taxon>
        <taxon>Eleusininae</taxon>
        <taxon>Eleusine</taxon>
    </lineage>
</organism>
<dbReference type="SMART" id="SM00184">
    <property type="entry name" value="RING"/>
    <property type="match status" value="1"/>
</dbReference>